<feature type="domain" description="SH3" evidence="3">
    <location>
        <begin position="66"/>
        <end position="129"/>
    </location>
</feature>
<dbReference type="InterPro" id="IPR001452">
    <property type="entry name" value="SH3_domain"/>
</dbReference>
<evidence type="ECO:0000313" key="4">
    <source>
        <dbReference type="EMBL" id="KAA8896568.1"/>
    </source>
</evidence>
<dbReference type="AlphaFoldDB" id="A0A5J5ELY3"/>
<gene>
    <name evidence="4" type="ORF">FN846DRAFT_893253</name>
</gene>
<evidence type="ECO:0000256" key="2">
    <source>
        <dbReference type="PROSITE-ProRule" id="PRU00192"/>
    </source>
</evidence>
<organism evidence="4 5">
    <name type="scientific">Sphaerosporella brunnea</name>
    <dbReference type="NCBI Taxonomy" id="1250544"/>
    <lineage>
        <taxon>Eukaryota</taxon>
        <taxon>Fungi</taxon>
        <taxon>Dikarya</taxon>
        <taxon>Ascomycota</taxon>
        <taxon>Pezizomycotina</taxon>
        <taxon>Pezizomycetes</taxon>
        <taxon>Pezizales</taxon>
        <taxon>Pyronemataceae</taxon>
        <taxon>Sphaerosporella</taxon>
    </lineage>
</organism>
<accession>A0A5J5ELY3</accession>
<evidence type="ECO:0000259" key="3">
    <source>
        <dbReference type="PROSITE" id="PS50002"/>
    </source>
</evidence>
<sequence>MASQLNTSLLKASLQRLLAVSALPSFQACLTPVTSQELEFLHTNKIITDEAHAAIQESLAPARDKLKVAKFVVTCTFTHEKKGAAELHVEKGQVLEVLDDDIKDWYMGRVRGGDGVIGWAPKNKFRMGE</sequence>
<evidence type="ECO:0000313" key="5">
    <source>
        <dbReference type="Proteomes" id="UP000326924"/>
    </source>
</evidence>
<dbReference type="InterPro" id="IPR036028">
    <property type="entry name" value="SH3-like_dom_sf"/>
</dbReference>
<protein>
    <recommendedName>
        <fullName evidence="3">SH3 domain-containing protein</fullName>
    </recommendedName>
</protein>
<dbReference type="SMART" id="SM00326">
    <property type="entry name" value="SH3"/>
    <property type="match status" value="1"/>
</dbReference>
<reference evidence="4 5" key="1">
    <citation type="submission" date="2019-09" db="EMBL/GenBank/DDBJ databases">
        <title>Draft genome of the ectomycorrhizal ascomycete Sphaerosporella brunnea.</title>
        <authorList>
            <consortium name="DOE Joint Genome Institute"/>
            <person name="Benucci G.M."/>
            <person name="Marozzi G."/>
            <person name="Antonielli L."/>
            <person name="Sanchez S."/>
            <person name="Marco P."/>
            <person name="Wang X."/>
            <person name="Falini L.B."/>
            <person name="Barry K."/>
            <person name="Haridas S."/>
            <person name="Lipzen A."/>
            <person name="Labutti K."/>
            <person name="Grigoriev I.V."/>
            <person name="Murat C."/>
            <person name="Martin F."/>
            <person name="Albertini E."/>
            <person name="Donnini D."/>
            <person name="Bonito G."/>
        </authorList>
    </citation>
    <scope>NUCLEOTIDE SEQUENCE [LARGE SCALE GENOMIC DNA]</scope>
    <source>
        <strain evidence="4 5">Sb_GMNB300</strain>
    </source>
</reference>
<dbReference type="EMBL" id="VXIS01000209">
    <property type="protein sequence ID" value="KAA8896568.1"/>
    <property type="molecule type" value="Genomic_DNA"/>
</dbReference>
<dbReference type="InParanoid" id="A0A5J5ELY3"/>
<comment type="caution">
    <text evidence="4">The sequence shown here is derived from an EMBL/GenBank/DDBJ whole genome shotgun (WGS) entry which is preliminary data.</text>
</comment>
<dbReference type="Proteomes" id="UP000326924">
    <property type="component" value="Unassembled WGS sequence"/>
</dbReference>
<dbReference type="OrthoDB" id="4680325at2759"/>
<dbReference type="SUPFAM" id="SSF50044">
    <property type="entry name" value="SH3-domain"/>
    <property type="match status" value="1"/>
</dbReference>
<keyword evidence="1 2" id="KW-0728">SH3 domain</keyword>
<dbReference type="Pfam" id="PF07653">
    <property type="entry name" value="SH3_2"/>
    <property type="match status" value="1"/>
</dbReference>
<evidence type="ECO:0000256" key="1">
    <source>
        <dbReference type="ARBA" id="ARBA00022443"/>
    </source>
</evidence>
<keyword evidence="5" id="KW-1185">Reference proteome</keyword>
<dbReference type="Gene3D" id="2.30.30.40">
    <property type="entry name" value="SH3 Domains"/>
    <property type="match status" value="1"/>
</dbReference>
<name>A0A5J5ELY3_9PEZI</name>
<proteinExistence type="predicted"/>
<dbReference type="PROSITE" id="PS50002">
    <property type="entry name" value="SH3"/>
    <property type="match status" value="1"/>
</dbReference>
<dbReference type="CDD" id="cd00174">
    <property type="entry name" value="SH3"/>
    <property type="match status" value="1"/>
</dbReference>